<proteinExistence type="predicted"/>
<evidence type="ECO:0000256" key="1">
    <source>
        <dbReference type="SAM" id="Coils"/>
    </source>
</evidence>
<evidence type="ECO:0000256" key="2">
    <source>
        <dbReference type="SAM" id="MobiDB-lite"/>
    </source>
</evidence>
<gene>
    <name evidence="3" type="ORF">C8259_00380</name>
</gene>
<dbReference type="AlphaFoldDB" id="A0A2T2ZDN9"/>
<reference evidence="3 4" key="1">
    <citation type="submission" date="2018-02" db="EMBL/GenBank/DDBJ databases">
        <title>8 Nocardia nova and 1 Nocardia cyriacigeorgica strain used for evolution to TMP-SMX.</title>
        <authorList>
            <person name="Mehta H."/>
            <person name="Weng J."/>
            <person name="Shamoo Y."/>
        </authorList>
    </citation>
    <scope>NUCLEOTIDE SEQUENCE [LARGE SCALE GENOMIC DNA]</scope>
    <source>
        <strain evidence="3 4">ATCC 33727</strain>
    </source>
</reference>
<name>A0A2T2ZDN9_9NOCA</name>
<comment type="caution">
    <text evidence="3">The sequence shown here is derived from an EMBL/GenBank/DDBJ whole genome shotgun (WGS) entry which is preliminary data.</text>
</comment>
<sequence>MPHNTSETDQIVNEMSGLARRVNHVLSSWRTMNPTATRVPRSVRREINALVKADAHQTKFAHSQERRRLTASLVEYRWRLLNEQQIRAWDTPDTWFDRQRDLDATRQRIENRIYGSQHLTATERGQAVTSLATVHAYPRDPVRPIFRPTWGLDTLRARARDGLTRLRTGIAGPAEQRQLQQWEQLHRERAAYAALAEQRQAYQPSFQRAWVPTVEREQEQFGQQPAPARPEPASEVVERDAETGPRNRPESERARSYEVVVGSAEIVRTHPEMAQRAEFTSLPEGHDWALDRLADDSHGWPKNADLVVNISEVGAESPTYHAVGPRDTVIDEVTGWQIDHEHTQINEIERLRAELSQTRAENERLRTENAELTNKFAEHDLDRQQARTANGPAAAMPRPAQPIFHGPVITKPVLNGLDR</sequence>
<evidence type="ECO:0000313" key="3">
    <source>
        <dbReference type="EMBL" id="PSR65882.1"/>
    </source>
</evidence>
<feature type="region of interest" description="Disordered" evidence="2">
    <location>
        <begin position="214"/>
        <end position="256"/>
    </location>
</feature>
<accession>A0A2T2ZDN9</accession>
<feature type="compositionally biased region" description="Basic and acidic residues" evidence="2">
    <location>
        <begin position="236"/>
        <end position="256"/>
    </location>
</feature>
<evidence type="ECO:0000313" key="4">
    <source>
        <dbReference type="Proteomes" id="UP000241647"/>
    </source>
</evidence>
<feature type="coiled-coil region" evidence="1">
    <location>
        <begin position="341"/>
        <end position="387"/>
    </location>
</feature>
<dbReference type="RefSeq" id="WP_063023945.1">
    <property type="nucleotide sequence ID" value="NZ_PYHS01000001.1"/>
</dbReference>
<organism evidence="3 4">
    <name type="scientific">Nocardia nova</name>
    <dbReference type="NCBI Taxonomy" id="37330"/>
    <lineage>
        <taxon>Bacteria</taxon>
        <taxon>Bacillati</taxon>
        <taxon>Actinomycetota</taxon>
        <taxon>Actinomycetes</taxon>
        <taxon>Mycobacteriales</taxon>
        <taxon>Nocardiaceae</taxon>
        <taxon>Nocardia</taxon>
    </lineage>
</organism>
<dbReference type="EMBL" id="PYHS01000001">
    <property type="protein sequence ID" value="PSR65882.1"/>
    <property type="molecule type" value="Genomic_DNA"/>
</dbReference>
<keyword evidence="1" id="KW-0175">Coiled coil</keyword>
<dbReference type="Proteomes" id="UP000241647">
    <property type="component" value="Unassembled WGS sequence"/>
</dbReference>
<protein>
    <submittedName>
        <fullName evidence="3">Uncharacterized protein</fullName>
    </submittedName>
</protein>